<gene>
    <name evidence="1" type="ORF">BDN72DRAFT_906111</name>
</gene>
<name>A0ACD3A0L7_9AGAR</name>
<evidence type="ECO:0000313" key="2">
    <source>
        <dbReference type="Proteomes" id="UP000308600"/>
    </source>
</evidence>
<dbReference type="EMBL" id="ML209064">
    <property type="protein sequence ID" value="TFK59157.1"/>
    <property type="molecule type" value="Genomic_DNA"/>
</dbReference>
<dbReference type="Proteomes" id="UP000308600">
    <property type="component" value="Unassembled WGS sequence"/>
</dbReference>
<evidence type="ECO:0000313" key="1">
    <source>
        <dbReference type="EMBL" id="TFK59157.1"/>
    </source>
</evidence>
<organism evidence="1 2">
    <name type="scientific">Pluteus cervinus</name>
    <dbReference type="NCBI Taxonomy" id="181527"/>
    <lineage>
        <taxon>Eukaryota</taxon>
        <taxon>Fungi</taxon>
        <taxon>Dikarya</taxon>
        <taxon>Basidiomycota</taxon>
        <taxon>Agaricomycotina</taxon>
        <taxon>Agaricomycetes</taxon>
        <taxon>Agaricomycetidae</taxon>
        <taxon>Agaricales</taxon>
        <taxon>Pluteineae</taxon>
        <taxon>Pluteaceae</taxon>
        <taxon>Pluteus</taxon>
    </lineage>
</organism>
<sequence length="460" mass="52677">MPLTAQYASAPRIRPLRPTAQPAAPMTDHQREEAMQASRETKAEMNREVAAWTKYTLDKVAELAKKYKKDERYFLDMFFGGGIHLVNHHDKVNPFNAFMSIKARENRMDGEDLLKLKALQALHLAEYHGLNETERLAYVEEFMALKVANLELQRPTPRARIQDVSNVIRNIELLLLGLQRRAGVHAMVCIFRNTTTYVMDPQWFFTSAELEPYLPMAVGKQWNTAQVGARLEAFAIAGCDTSKLFKTVQQKVEFYKMSIRNRVNHSLRQITGNSNLQMQYVHFETRIVHQYGVNIVGWTHPTFGNPSELSSSLEPLKKLYDALVSGECKFVKLSEADVDKRKKEYEAKLASGEVEVTERKQRKDAGTKRGANKRTKKRNAVEDDEDDEEEDDTEDEDEDDGDDEEPVPQPAKKPAAKRRRKERQEESQPSTKRMRKTATKPTTSRRRRTASQAVGDSDAE</sequence>
<accession>A0ACD3A0L7</accession>
<protein>
    <submittedName>
        <fullName evidence="1">Uncharacterized protein</fullName>
    </submittedName>
</protein>
<proteinExistence type="predicted"/>
<reference evidence="1 2" key="1">
    <citation type="journal article" date="2019" name="Nat. Ecol. Evol.">
        <title>Megaphylogeny resolves global patterns of mushroom evolution.</title>
        <authorList>
            <person name="Varga T."/>
            <person name="Krizsan K."/>
            <person name="Foldi C."/>
            <person name="Dima B."/>
            <person name="Sanchez-Garcia M."/>
            <person name="Sanchez-Ramirez S."/>
            <person name="Szollosi G.J."/>
            <person name="Szarkandi J.G."/>
            <person name="Papp V."/>
            <person name="Albert L."/>
            <person name="Andreopoulos W."/>
            <person name="Angelini C."/>
            <person name="Antonin V."/>
            <person name="Barry K.W."/>
            <person name="Bougher N.L."/>
            <person name="Buchanan P."/>
            <person name="Buyck B."/>
            <person name="Bense V."/>
            <person name="Catcheside P."/>
            <person name="Chovatia M."/>
            <person name="Cooper J."/>
            <person name="Damon W."/>
            <person name="Desjardin D."/>
            <person name="Finy P."/>
            <person name="Geml J."/>
            <person name="Haridas S."/>
            <person name="Hughes K."/>
            <person name="Justo A."/>
            <person name="Karasinski D."/>
            <person name="Kautmanova I."/>
            <person name="Kiss B."/>
            <person name="Kocsube S."/>
            <person name="Kotiranta H."/>
            <person name="LaButti K.M."/>
            <person name="Lechner B.E."/>
            <person name="Liimatainen K."/>
            <person name="Lipzen A."/>
            <person name="Lukacs Z."/>
            <person name="Mihaltcheva S."/>
            <person name="Morgado L.N."/>
            <person name="Niskanen T."/>
            <person name="Noordeloos M.E."/>
            <person name="Ohm R.A."/>
            <person name="Ortiz-Santana B."/>
            <person name="Ovrebo C."/>
            <person name="Racz N."/>
            <person name="Riley R."/>
            <person name="Savchenko A."/>
            <person name="Shiryaev A."/>
            <person name="Soop K."/>
            <person name="Spirin V."/>
            <person name="Szebenyi C."/>
            <person name="Tomsovsky M."/>
            <person name="Tulloss R.E."/>
            <person name="Uehling J."/>
            <person name="Grigoriev I.V."/>
            <person name="Vagvolgyi C."/>
            <person name="Papp T."/>
            <person name="Martin F.M."/>
            <person name="Miettinen O."/>
            <person name="Hibbett D.S."/>
            <person name="Nagy L.G."/>
        </authorList>
    </citation>
    <scope>NUCLEOTIDE SEQUENCE [LARGE SCALE GENOMIC DNA]</scope>
    <source>
        <strain evidence="1 2">NL-1719</strain>
    </source>
</reference>
<keyword evidence="2" id="KW-1185">Reference proteome</keyword>